<dbReference type="InterPro" id="IPR035451">
    <property type="entry name" value="Ada-like_dom_sf"/>
</dbReference>
<evidence type="ECO:0000256" key="9">
    <source>
        <dbReference type="ARBA" id="ARBA00023159"/>
    </source>
</evidence>
<evidence type="ECO:0000313" key="14">
    <source>
        <dbReference type="Proteomes" id="UP001469365"/>
    </source>
</evidence>
<sequence>MALRTGPEAMTDEAWQAIRNNDPAYDGKFWYAVRTTRIFCRPSCKSRPPKLENSCVFRTVEQAMEAGFRPCKRCKPTGLRLPDEEWIGLITDYIDKHYMEALTLGVLAEIGHGSPYHLHRVFHKITGKTPVDYIQQKRIEQAKERLTGSDQSIAEIGQSVGLANTPYFITLFKKKTGHTPAGYRQLHNRMTGEEHIDGN</sequence>
<dbReference type="PROSITE" id="PS01124">
    <property type="entry name" value="HTH_ARAC_FAMILY_2"/>
    <property type="match status" value="1"/>
</dbReference>
<dbReference type="Proteomes" id="UP001469365">
    <property type="component" value="Unassembled WGS sequence"/>
</dbReference>
<name>A0ABU9DP45_9BACL</name>
<dbReference type="PANTHER" id="PTHR43280:SF28">
    <property type="entry name" value="HTH-TYPE TRANSCRIPTIONAL ACTIVATOR RHAS"/>
    <property type="match status" value="1"/>
</dbReference>
<evidence type="ECO:0000256" key="2">
    <source>
        <dbReference type="ARBA" id="ARBA00022603"/>
    </source>
</evidence>
<dbReference type="Pfam" id="PF12833">
    <property type="entry name" value="HTH_18"/>
    <property type="match status" value="1"/>
</dbReference>
<keyword evidence="9" id="KW-0010">Activator</keyword>
<dbReference type="Pfam" id="PF02805">
    <property type="entry name" value="Ada_Zn_binding"/>
    <property type="match status" value="1"/>
</dbReference>
<evidence type="ECO:0000256" key="5">
    <source>
        <dbReference type="ARBA" id="ARBA00022763"/>
    </source>
</evidence>
<evidence type="ECO:0000256" key="6">
    <source>
        <dbReference type="ARBA" id="ARBA00022833"/>
    </source>
</evidence>
<dbReference type="SUPFAM" id="SSF57884">
    <property type="entry name" value="Ada DNA repair protein, N-terminal domain (N-Ada 10)"/>
    <property type="match status" value="1"/>
</dbReference>
<proteinExistence type="predicted"/>
<dbReference type="RefSeq" id="WP_341417117.1">
    <property type="nucleotide sequence ID" value="NZ_JBBPCC010000012.1"/>
</dbReference>
<keyword evidence="5" id="KW-0227">DNA damage</keyword>
<evidence type="ECO:0000259" key="12">
    <source>
        <dbReference type="PROSITE" id="PS01124"/>
    </source>
</evidence>
<keyword evidence="14" id="KW-1185">Reference proteome</keyword>
<dbReference type="PANTHER" id="PTHR43280">
    <property type="entry name" value="ARAC-FAMILY TRANSCRIPTIONAL REGULATOR"/>
    <property type="match status" value="1"/>
</dbReference>
<dbReference type="InterPro" id="IPR018060">
    <property type="entry name" value="HTH_AraC"/>
</dbReference>
<evidence type="ECO:0000256" key="10">
    <source>
        <dbReference type="ARBA" id="ARBA00023163"/>
    </source>
</evidence>
<dbReference type="SUPFAM" id="SSF46689">
    <property type="entry name" value="Homeodomain-like"/>
    <property type="match status" value="2"/>
</dbReference>
<dbReference type="InterPro" id="IPR018062">
    <property type="entry name" value="HTH_AraC-typ_CS"/>
</dbReference>
<comment type="caution">
    <text evidence="13">The sequence shown here is derived from an EMBL/GenBank/DDBJ whole genome shotgun (WGS) entry which is preliminary data.</text>
</comment>
<dbReference type="EMBL" id="JBBPCC010000012">
    <property type="protein sequence ID" value="MEK8129991.1"/>
    <property type="molecule type" value="Genomic_DNA"/>
</dbReference>
<evidence type="ECO:0000256" key="11">
    <source>
        <dbReference type="ARBA" id="ARBA00023204"/>
    </source>
</evidence>
<evidence type="ECO:0000256" key="7">
    <source>
        <dbReference type="ARBA" id="ARBA00023015"/>
    </source>
</evidence>
<keyword evidence="6" id="KW-0862">Zinc</keyword>
<dbReference type="InterPro" id="IPR009057">
    <property type="entry name" value="Homeodomain-like_sf"/>
</dbReference>
<evidence type="ECO:0000256" key="1">
    <source>
        <dbReference type="ARBA" id="ARBA00001947"/>
    </source>
</evidence>
<keyword evidence="4" id="KW-0479">Metal-binding</keyword>
<keyword evidence="2" id="KW-0489">Methyltransferase</keyword>
<feature type="domain" description="HTH araC/xylS-type" evidence="12">
    <location>
        <begin position="88"/>
        <end position="186"/>
    </location>
</feature>
<protein>
    <submittedName>
        <fullName evidence="13">Bifunctional transcriptional activator/DNA repair enzyme AdaA</fullName>
    </submittedName>
</protein>
<keyword evidence="7" id="KW-0805">Transcription regulation</keyword>
<dbReference type="InterPro" id="IPR016220">
    <property type="entry name" value="Me-P-triester_DNA_alkyl-Trfase"/>
</dbReference>
<evidence type="ECO:0000313" key="13">
    <source>
        <dbReference type="EMBL" id="MEK8129991.1"/>
    </source>
</evidence>
<organism evidence="13 14">
    <name type="scientific">Paenibacillus filicis</name>
    <dbReference type="NCBI Taxonomy" id="669464"/>
    <lineage>
        <taxon>Bacteria</taxon>
        <taxon>Bacillati</taxon>
        <taxon>Bacillota</taxon>
        <taxon>Bacilli</taxon>
        <taxon>Bacillales</taxon>
        <taxon>Paenibacillaceae</taxon>
        <taxon>Paenibacillus</taxon>
    </lineage>
</organism>
<keyword evidence="11" id="KW-0234">DNA repair</keyword>
<accession>A0ABU9DP45</accession>
<dbReference type="Gene3D" id="1.10.10.60">
    <property type="entry name" value="Homeodomain-like"/>
    <property type="match status" value="2"/>
</dbReference>
<evidence type="ECO:0000256" key="8">
    <source>
        <dbReference type="ARBA" id="ARBA00023125"/>
    </source>
</evidence>
<dbReference type="InterPro" id="IPR004026">
    <property type="entry name" value="Ada_DNA_repair_Zn-bd"/>
</dbReference>
<dbReference type="PIRSF" id="PIRSF000408">
    <property type="entry name" value="Alkyltransferas_AdaA"/>
    <property type="match status" value="1"/>
</dbReference>
<dbReference type="PROSITE" id="PS00041">
    <property type="entry name" value="HTH_ARAC_FAMILY_1"/>
    <property type="match status" value="1"/>
</dbReference>
<evidence type="ECO:0000256" key="3">
    <source>
        <dbReference type="ARBA" id="ARBA00022679"/>
    </source>
</evidence>
<keyword evidence="10" id="KW-0804">Transcription</keyword>
<reference evidence="13 14" key="1">
    <citation type="submission" date="2024-04" db="EMBL/GenBank/DDBJ databases">
        <title>draft genome sequnece of Paenibacillus filicis.</title>
        <authorList>
            <person name="Kim D.-U."/>
        </authorList>
    </citation>
    <scope>NUCLEOTIDE SEQUENCE [LARGE SCALE GENOMIC DNA]</scope>
    <source>
        <strain evidence="13 14">KACC14197</strain>
    </source>
</reference>
<evidence type="ECO:0000256" key="4">
    <source>
        <dbReference type="ARBA" id="ARBA00022723"/>
    </source>
</evidence>
<dbReference type="SMART" id="SM00342">
    <property type="entry name" value="HTH_ARAC"/>
    <property type="match status" value="1"/>
</dbReference>
<comment type="cofactor">
    <cofactor evidence="1">
        <name>Zn(2+)</name>
        <dbReference type="ChEBI" id="CHEBI:29105"/>
    </cofactor>
</comment>
<gene>
    <name evidence="13" type="ORF">WMW72_18975</name>
</gene>
<dbReference type="Gene3D" id="3.40.10.10">
    <property type="entry name" value="DNA Methylphosphotriester Repair Domain"/>
    <property type="match status" value="1"/>
</dbReference>
<keyword evidence="8" id="KW-0238">DNA-binding</keyword>
<keyword evidence="3" id="KW-0808">Transferase</keyword>